<dbReference type="FunFam" id="3.30.200.20:FF:000315">
    <property type="entry name" value="Calcium-dependent protein kinase 3"/>
    <property type="match status" value="1"/>
</dbReference>
<evidence type="ECO:0000256" key="14">
    <source>
        <dbReference type="PROSITE-ProRule" id="PRU10141"/>
    </source>
</evidence>
<keyword evidence="20" id="KW-1185">Reference proteome</keyword>
<evidence type="ECO:0000256" key="9">
    <source>
        <dbReference type="ARBA" id="ARBA00022837"/>
    </source>
</evidence>
<dbReference type="FunFam" id="1.10.238.10:FF:000003">
    <property type="entry name" value="Calmodulin A"/>
    <property type="match status" value="1"/>
</dbReference>
<evidence type="ECO:0000259" key="17">
    <source>
        <dbReference type="PROSITE" id="PS50011"/>
    </source>
</evidence>
<keyword evidence="10 14" id="KW-0067">ATP-binding</keyword>
<name>A0A1R2C4A0_9CILI</name>
<keyword evidence="9" id="KW-0106">Calcium</keyword>
<evidence type="ECO:0000256" key="2">
    <source>
        <dbReference type="ARBA" id="ARBA00012513"/>
    </source>
</evidence>
<dbReference type="InterPro" id="IPR017441">
    <property type="entry name" value="Protein_kinase_ATP_BS"/>
</dbReference>
<evidence type="ECO:0000256" key="11">
    <source>
        <dbReference type="ARBA" id="ARBA00024334"/>
    </source>
</evidence>
<feature type="domain" description="EF-hand" evidence="18">
    <location>
        <begin position="411"/>
        <end position="446"/>
    </location>
</feature>
<feature type="domain" description="Protein kinase" evidence="17">
    <location>
        <begin position="38"/>
        <end position="294"/>
    </location>
</feature>
<accession>A0A1R2C4A0</accession>
<evidence type="ECO:0000313" key="20">
    <source>
        <dbReference type="Proteomes" id="UP000187209"/>
    </source>
</evidence>
<sequence length="479" mass="54602">MGCVQLKESEHKERKKSEHRSSVQAMIGVNKGNIREDYEFVKTIGEGGFGHVREVREKSTNLCRACKTIHVKNMNPNHVEKILEEVNILKQLDHPGVITIYDVYQEIGYLHIVTELCTGGDLFERITERKYFSENVAAKYMHDIVSTVKFCHEAGVVHRDLKPENILFEDKTPGARLKIIDFGTSTKIQTFRKMKTLLGTPFYIAPEVLDGTYNEKCDVWSLGVIMYIMLCGKAPFNGNSYEEIFNNIKNSNLRFKGSVWSGVSKSAKNLLKRILNKNPEKRMSIGELLYDPWLTTRSKDQVPDRAIASKSIKQLVKFHTQNCLQLCTLAFLTHFFTKSQELKEVRGIFESLDTDQDGKLSKEEVAHGINFFCCDTEYKLDTVFKNCDIDKNGYIDFSEFLTAVLSLDLELSTKRLFKAFNALDKDGNGRISKVELQMALGDTNDDSIRELLKEVDLDGNGEIDRNEFVQAILKITNIG</sequence>
<evidence type="ECO:0000256" key="7">
    <source>
        <dbReference type="ARBA" id="ARBA00022741"/>
    </source>
</evidence>
<feature type="region of interest" description="Disordered" evidence="16">
    <location>
        <begin position="1"/>
        <end position="23"/>
    </location>
</feature>
<comment type="catalytic activity">
    <reaction evidence="13">
        <text>L-seryl-[protein] + ATP = O-phospho-L-seryl-[protein] + ADP + H(+)</text>
        <dbReference type="Rhea" id="RHEA:17989"/>
        <dbReference type="Rhea" id="RHEA-COMP:9863"/>
        <dbReference type="Rhea" id="RHEA-COMP:11604"/>
        <dbReference type="ChEBI" id="CHEBI:15378"/>
        <dbReference type="ChEBI" id="CHEBI:29999"/>
        <dbReference type="ChEBI" id="CHEBI:30616"/>
        <dbReference type="ChEBI" id="CHEBI:83421"/>
        <dbReference type="ChEBI" id="CHEBI:456216"/>
        <dbReference type="EC" id="2.7.11.1"/>
    </reaction>
</comment>
<dbReference type="PROSITE" id="PS00107">
    <property type="entry name" value="PROTEIN_KINASE_ATP"/>
    <property type="match status" value="1"/>
</dbReference>
<dbReference type="SMART" id="SM00054">
    <property type="entry name" value="EFh"/>
    <property type="match status" value="4"/>
</dbReference>
<dbReference type="Pfam" id="PF00069">
    <property type="entry name" value="Pkinase"/>
    <property type="match status" value="1"/>
</dbReference>
<dbReference type="Gene3D" id="1.10.510.10">
    <property type="entry name" value="Transferase(Phosphotransferase) domain 1"/>
    <property type="match status" value="1"/>
</dbReference>
<comment type="similarity">
    <text evidence="11">Belongs to the protein kinase superfamily. Ser/Thr protein kinase family. CDPK subfamily.</text>
</comment>
<dbReference type="SUPFAM" id="SSF47473">
    <property type="entry name" value="EF-hand"/>
    <property type="match status" value="1"/>
</dbReference>
<dbReference type="Proteomes" id="UP000187209">
    <property type="component" value="Unassembled WGS sequence"/>
</dbReference>
<dbReference type="PROSITE" id="PS50011">
    <property type="entry name" value="PROTEIN_KINASE_DOM"/>
    <property type="match status" value="1"/>
</dbReference>
<feature type="compositionally biased region" description="Basic and acidic residues" evidence="16">
    <location>
        <begin position="7"/>
        <end position="21"/>
    </location>
</feature>
<keyword evidence="8" id="KW-0418">Kinase</keyword>
<feature type="domain" description="EF-hand" evidence="18">
    <location>
        <begin position="448"/>
        <end position="478"/>
    </location>
</feature>
<keyword evidence="3 15" id="KW-0723">Serine/threonine-protein kinase</keyword>
<evidence type="ECO:0000256" key="12">
    <source>
        <dbReference type="ARBA" id="ARBA00047899"/>
    </source>
</evidence>
<dbReference type="GO" id="GO:0005524">
    <property type="term" value="F:ATP binding"/>
    <property type="evidence" value="ECO:0007669"/>
    <property type="project" value="UniProtKB-UniRule"/>
</dbReference>
<evidence type="ECO:0000256" key="8">
    <source>
        <dbReference type="ARBA" id="ARBA00022777"/>
    </source>
</evidence>
<dbReference type="GO" id="GO:0004674">
    <property type="term" value="F:protein serine/threonine kinase activity"/>
    <property type="evidence" value="ECO:0007669"/>
    <property type="project" value="UniProtKB-KW"/>
</dbReference>
<dbReference type="InterPro" id="IPR000719">
    <property type="entry name" value="Prot_kinase_dom"/>
</dbReference>
<protein>
    <recommendedName>
        <fullName evidence="2">non-specific serine/threonine protein kinase</fullName>
        <ecNumber evidence="2">2.7.11.1</ecNumber>
    </recommendedName>
</protein>
<keyword evidence="5" id="KW-0479">Metal-binding</keyword>
<keyword evidence="6" id="KW-0677">Repeat</keyword>
<comment type="caution">
    <text evidence="19">The sequence shown here is derived from an EMBL/GenBank/DDBJ whole genome shotgun (WGS) entry which is preliminary data.</text>
</comment>
<feature type="binding site" evidence="14">
    <location>
        <position position="67"/>
    </location>
    <ligand>
        <name>ATP</name>
        <dbReference type="ChEBI" id="CHEBI:30616"/>
    </ligand>
</feature>
<organism evidence="19 20">
    <name type="scientific">Stentor coeruleus</name>
    <dbReference type="NCBI Taxonomy" id="5963"/>
    <lineage>
        <taxon>Eukaryota</taxon>
        <taxon>Sar</taxon>
        <taxon>Alveolata</taxon>
        <taxon>Ciliophora</taxon>
        <taxon>Postciliodesmatophora</taxon>
        <taxon>Heterotrichea</taxon>
        <taxon>Heterotrichida</taxon>
        <taxon>Stentoridae</taxon>
        <taxon>Stentor</taxon>
    </lineage>
</organism>
<dbReference type="PANTHER" id="PTHR24349">
    <property type="entry name" value="SERINE/THREONINE-PROTEIN KINASE"/>
    <property type="match status" value="1"/>
</dbReference>
<dbReference type="GO" id="GO:0005509">
    <property type="term" value="F:calcium ion binding"/>
    <property type="evidence" value="ECO:0007669"/>
    <property type="project" value="InterPro"/>
</dbReference>
<evidence type="ECO:0000256" key="6">
    <source>
        <dbReference type="ARBA" id="ARBA00022737"/>
    </source>
</evidence>
<evidence type="ECO:0000256" key="1">
    <source>
        <dbReference type="ARBA" id="ARBA00001946"/>
    </source>
</evidence>
<dbReference type="SUPFAM" id="SSF56112">
    <property type="entry name" value="Protein kinase-like (PK-like)"/>
    <property type="match status" value="1"/>
</dbReference>
<dbReference type="InterPro" id="IPR002048">
    <property type="entry name" value="EF_hand_dom"/>
</dbReference>
<dbReference type="SMART" id="SM00220">
    <property type="entry name" value="S_TKc"/>
    <property type="match status" value="1"/>
</dbReference>
<dbReference type="CDD" id="cd05117">
    <property type="entry name" value="STKc_CAMK"/>
    <property type="match status" value="1"/>
</dbReference>
<dbReference type="FunFam" id="1.10.510.10:FF:000726">
    <property type="entry name" value="Calcium-dependent protein kinase, putative"/>
    <property type="match status" value="1"/>
</dbReference>
<keyword evidence="7 14" id="KW-0547">Nucleotide-binding</keyword>
<proteinExistence type="inferred from homology"/>
<dbReference type="InterPro" id="IPR011009">
    <property type="entry name" value="Kinase-like_dom_sf"/>
</dbReference>
<feature type="domain" description="EF-hand" evidence="18">
    <location>
        <begin position="379"/>
        <end position="410"/>
    </location>
</feature>
<comment type="cofactor">
    <cofactor evidence="1">
        <name>Mg(2+)</name>
        <dbReference type="ChEBI" id="CHEBI:18420"/>
    </cofactor>
</comment>
<reference evidence="19 20" key="1">
    <citation type="submission" date="2016-11" db="EMBL/GenBank/DDBJ databases">
        <title>The macronuclear genome of Stentor coeruleus: a giant cell with tiny introns.</title>
        <authorList>
            <person name="Slabodnick M."/>
            <person name="Ruby J.G."/>
            <person name="Reiff S.B."/>
            <person name="Swart E.C."/>
            <person name="Gosai S."/>
            <person name="Prabakaran S."/>
            <person name="Witkowska E."/>
            <person name="Larue G.E."/>
            <person name="Fisher S."/>
            <person name="Freeman R.M."/>
            <person name="Gunawardena J."/>
            <person name="Chu W."/>
            <person name="Stover N.A."/>
            <person name="Gregory B.D."/>
            <person name="Nowacki M."/>
            <person name="Derisi J."/>
            <person name="Roy S.W."/>
            <person name="Marshall W.F."/>
            <person name="Sood P."/>
        </authorList>
    </citation>
    <scope>NUCLEOTIDE SEQUENCE [LARGE SCALE GENOMIC DNA]</scope>
    <source>
        <strain evidence="19">WM001</strain>
    </source>
</reference>
<dbReference type="EMBL" id="MPUH01000289">
    <property type="protein sequence ID" value="OMJ83836.1"/>
    <property type="molecule type" value="Genomic_DNA"/>
</dbReference>
<evidence type="ECO:0000256" key="16">
    <source>
        <dbReference type="SAM" id="MobiDB-lite"/>
    </source>
</evidence>
<dbReference type="AlphaFoldDB" id="A0A1R2C4A0"/>
<dbReference type="InterPro" id="IPR050205">
    <property type="entry name" value="CDPK_Ser/Thr_kinases"/>
</dbReference>
<evidence type="ECO:0000256" key="5">
    <source>
        <dbReference type="ARBA" id="ARBA00022723"/>
    </source>
</evidence>
<evidence type="ECO:0000313" key="19">
    <source>
        <dbReference type="EMBL" id="OMJ83836.1"/>
    </source>
</evidence>
<comment type="catalytic activity">
    <reaction evidence="12">
        <text>L-threonyl-[protein] + ATP = O-phospho-L-threonyl-[protein] + ADP + H(+)</text>
        <dbReference type="Rhea" id="RHEA:46608"/>
        <dbReference type="Rhea" id="RHEA-COMP:11060"/>
        <dbReference type="Rhea" id="RHEA-COMP:11605"/>
        <dbReference type="ChEBI" id="CHEBI:15378"/>
        <dbReference type="ChEBI" id="CHEBI:30013"/>
        <dbReference type="ChEBI" id="CHEBI:30616"/>
        <dbReference type="ChEBI" id="CHEBI:61977"/>
        <dbReference type="ChEBI" id="CHEBI:456216"/>
        <dbReference type="EC" id="2.7.11.1"/>
    </reaction>
</comment>
<keyword evidence="4" id="KW-0808">Transferase</keyword>
<evidence type="ECO:0000256" key="3">
    <source>
        <dbReference type="ARBA" id="ARBA00022527"/>
    </source>
</evidence>
<evidence type="ECO:0000256" key="10">
    <source>
        <dbReference type="ARBA" id="ARBA00022840"/>
    </source>
</evidence>
<dbReference type="OrthoDB" id="40902at2759"/>
<evidence type="ECO:0000256" key="15">
    <source>
        <dbReference type="RuleBase" id="RU000304"/>
    </source>
</evidence>
<feature type="domain" description="EF-hand" evidence="18">
    <location>
        <begin position="340"/>
        <end position="375"/>
    </location>
</feature>
<dbReference type="EC" id="2.7.11.1" evidence="2"/>
<evidence type="ECO:0000256" key="4">
    <source>
        <dbReference type="ARBA" id="ARBA00022679"/>
    </source>
</evidence>
<dbReference type="PROSITE" id="PS00018">
    <property type="entry name" value="EF_HAND_1"/>
    <property type="match status" value="4"/>
</dbReference>
<evidence type="ECO:0000259" key="18">
    <source>
        <dbReference type="PROSITE" id="PS50222"/>
    </source>
</evidence>
<evidence type="ECO:0000256" key="13">
    <source>
        <dbReference type="ARBA" id="ARBA00048679"/>
    </source>
</evidence>
<dbReference type="InterPro" id="IPR011992">
    <property type="entry name" value="EF-hand-dom_pair"/>
</dbReference>
<dbReference type="CDD" id="cd00051">
    <property type="entry name" value="EFh"/>
    <property type="match status" value="2"/>
</dbReference>
<dbReference type="InterPro" id="IPR008271">
    <property type="entry name" value="Ser/Thr_kinase_AS"/>
</dbReference>
<dbReference type="Gene3D" id="3.30.200.20">
    <property type="entry name" value="Phosphorylase Kinase, domain 1"/>
    <property type="match status" value="1"/>
</dbReference>
<dbReference type="Gene3D" id="1.10.238.10">
    <property type="entry name" value="EF-hand"/>
    <property type="match status" value="2"/>
</dbReference>
<dbReference type="PROSITE" id="PS50222">
    <property type="entry name" value="EF_HAND_2"/>
    <property type="match status" value="4"/>
</dbReference>
<gene>
    <name evidence="19" type="ORF">SteCoe_15135</name>
</gene>
<dbReference type="InterPro" id="IPR018247">
    <property type="entry name" value="EF_Hand_1_Ca_BS"/>
</dbReference>
<dbReference type="PROSITE" id="PS00108">
    <property type="entry name" value="PROTEIN_KINASE_ST"/>
    <property type="match status" value="1"/>
</dbReference>
<dbReference type="Pfam" id="PF13499">
    <property type="entry name" value="EF-hand_7"/>
    <property type="match status" value="2"/>
</dbReference>